<organism evidence="1">
    <name type="scientific">Arundo donax</name>
    <name type="common">Giant reed</name>
    <name type="synonym">Donax arundinaceus</name>
    <dbReference type="NCBI Taxonomy" id="35708"/>
    <lineage>
        <taxon>Eukaryota</taxon>
        <taxon>Viridiplantae</taxon>
        <taxon>Streptophyta</taxon>
        <taxon>Embryophyta</taxon>
        <taxon>Tracheophyta</taxon>
        <taxon>Spermatophyta</taxon>
        <taxon>Magnoliopsida</taxon>
        <taxon>Liliopsida</taxon>
        <taxon>Poales</taxon>
        <taxon>Poaceae</taxon>
        <taxon>PACMAD clade</taxon>
        <taxon>Arundinoideae</taxon>
        <taxon>Arundineae</taxon>
        <taxon>Arundo</taxon>
    </lineage>
</organism>
<reference evidence="1" key="1">
    <citation type="submission" date="2014-09" db="EMBL/GenBank/DDBJ databases">
        <authorList>
            <person name="Magalhaes I.L.F."/>
            <person name="Oliveira U."/>
            <person name="Santos F.R."/>
            <person name="Vidigal T.H.D.A."/>
            <person name="Brescovit A.D."/>
            <person name="Santos A.J."/>
        </authorList>
    </citation>
    <scope>NUCLEOTIDE SEQUENCE</scope>
    <source>
        <tissue evidence="1">Shoot tissue taken approximately 20 cm above the soil surface</tissue>
    </source>
</reference>
<accession>A0A0A9AJJ8</accession>
<protein>
    <submittedName>
        <fullName evidence="1">Uncharacterized protein</fullName>
    </submittedName>
</protein>
<dbReference type="EMBL" id="GBRH01250633">
    <property type="protein sequence ID" value="JAD47262.1"/>
    <property type="molecule type" value="Transcribed_RNA"/>
</dbReference>
<dbReference type="AlphaFoldDB" id="A0A0A9AJJ8"/>
<name>A0A0A9AJJ8_ARUDO</name>
<proteinExistence type="predicted"/>
<evidence type="ECO:0000313" key="1">
    <source>
        <dbReference type="EMBL" id="JAD47262.1"/>
    </source>
</evidence>
<sequence>MIFLFVWKRKTPRLLARNFVRRMCLKLVKFYALI</sequence>
<reference evidence="1" key="2">
    <citation type="journal article" date="2015" name="Data Brief">
        <title>Shoot transcriptome of the giant reed, Arundo donax.</title>
        <authorList>
            <person name="Barrero R.A."/>
            <person name="Guerrero F.D."/>
            <person name="Moolhuijzen P."/>
            <person name="Goolsby J.A."/>
            <person name="Tidwell J."/>
            <person name="Bellgard S.E."/>
            <person name="Bellgard M.I."/>
        </authorList>
    </citation>
    <scope>NUCLEOTIDE SEQUENCE</scope>
    <source>
        <tissue evidence="1">Shoot tissue taken approximately 20 cm above the soil surface</tissue>
    </source>
</reference>